<evidence type="ECO:0000256" key="5">
    <source>
        <dbReference type="ARBA" id="ARBA00022856"/>
    </source>
</evidence>
<feature type="transmembrane region" description="Helical" evidence="9">
    <location>
        <begin position="112"/>
        <end position="128"/>
    </location>
</feature>
<name>A0A9N9L3S1_9HELO</name>
<evidence type="ECO:0000313" key="10">
    <source>
        <dbReference type="EMBL" id="CAG8956487.1"/>
    </source>
</evidence>
<comment type="caution">
    <text evidence="10">The sequence shown here is derived from an EMBL/GenBank/DDBJ whole genome shotgun (WGS) entry which is preliminary data.</text>
</comment>
<feature type="transmembrane region" description="Helical" evidence="9">
    <location>
        <begin position="446"/>
        <end position="468"/>
    </location>
</feature>
<keyword evidence="3" id="KW-0813">Transport</keyword>
<comment type="subcellular location">
    <subcellularLocation>
        <location evidence="1">Membrane</location>
        <topology evidence="1">Multi-pass membrane protein</topology>
    </subcellularLocation>
</comment>
<dbReference type="GO" id="GO:0016020">
    <property type="term" value="C:membrane"/>
    <property type="evidence" value="ECO:0007669"/>
    <property type="project" value="UniProtKB-SubCell"/>
</dbReference>
<protein>
    <recommendedName>
        <fullName evidence="12">OPT superfamily oligopeptide transporter</fullName>
    </recommendedName>
</protein>
<dbReference type="PANTHER" id="PTHR22601">
    <property type="entry name" value="ISP4 LIKE PROTEIN"/>
    <property type="match status" value="1"/>
</dbReference>
<keyword evidence="7 9" id="KW-1133">Transmembrane helix</keyword>
<evidence type="ECO:0000256" key="3">
    <source>
        <dbReference type="ARBA" id="ARBA00022448"/>
    </source>
</evidence>
<dbReference type="GO" id="GO:0035673">
    <property type="term" value="F:oligopeptide transmembrane transporter activity"/>
    <property type="evidence" value="ECO:0007669"/>
    <property type="project" value="InterPro"/>
</dbReference>
<feature type="transmembrane region" description="Helical" evidence="9">
    <location>
        <begin position="173"/>
        <end position="195"/>
    </location>
</feature>
<evidence type="ECO:0000256" key="8">
    <source>
        <dbReference type="ARBA" id="ARBA00023136"/>
    </source>
</evidence>
<organism evidence="10 11">
    <name type="scientific">Hymenoscyphus fraxineus</name>
    <dbReference type="NCBI Taxonomy" id="746836"/>
    <lineage>
        <taxon>Eukaryota</taxon>
        <taxon>Fungi</taxon>
        <taxon>Dikarya</taxon>
        <taxon>Ascomycota</taxon>
        <taxon>Pezizomycotina</taxon>
        <taxon>Leotiomycetes</taxon>
        <taxon>Helotiales</taxon>
        <taxon>Helotiaceae</taxon>
        <taxon>Hymenoscyphus</taxon>
    </lineage>
</organism>
<feature type="transmembrane region" description="Helical" evidence="9">
    <location>
        <begin position="308"/>
        <end position="327"/>
    </location>
</feature>
<evidence type="ECO:0000256" key="6">
    <source>
        <dbReference type="ARBA" id="ARBA00022927"/>
    </source>
</evidence>
<gene>
    <name evidence="10" type="ORF">HYFRA_00003873</name>
</gene>
<evidence type="ECO:0000256" key="2">
    <source>
        <dbReference type="ARBA" id="ARBA00008807"/>
    </source>
</evidence>
<dbReference type="OrthoDB" id="9986677at2759"/>
<dbReference type="AlphaFoldDB" id="A0A9N9L3S1"/>
<proteinExistence type="inferred from homology"/>
<dbReference type="InterPro" id="IPR004648">
    <property type="entry name" value="Oligpept_transpt"/>
</dbReference>
<feature type="transmembrane region" description="Helical" evidence="9">
    <location>
        <begin position="333"/>
        <end position="356"/>
    </location>
</feature>
<evidence type="ECO:0000256" key="1">
    <source>
        <dbReference type="ARBA" id="ARBA00004141"/>
    </source>
</evidence>
<dbReference type="EMBL" id="CAJVRL010000070">
    <property type="protein sequence ID" value="CAG8956487.1"/>
    <property type="molecule type" value="Genomic_DNA"/>
</dbReference>
<keyword evidence="4 9" id="KW-0812">Transmembrane</keyword>
<reference evidence="10" key="1">
    <citation type="submission" date="2021-07" db="EMBL/GenBank/DDBJ databases">
        <authorList>
            <person name="Durling M."/>
        </authorList>
    </citation>
    <scope>NUCLEOTIDE SEQUENCE</scope>
</reference>
<keyword evidence="8 9" id="KW-0472">Membrane</keyword>
<feature type="transmembrane region" description="Helical" evidence="9">
    <location>
        <begin position="34"/>
        <end position="52"/>
    </location>
</feature>
<dbReference type="InterPro" id="IPR004813">
    <property type="entry name" value="OPT"/>
</dbReference>
<keyword evidence="11" id="KW-1185">Reference proteome</keyword>
<keyword evidence="5" id="KW-0571">Peptide transport</keyword>
<accession>A0A9N9L3S1</accession>
<feature type="transmembrane region" description="Helical" evidence="9">
    <location>
        <begin position="251"/>
        <end position="269"/>
    </location>
</feature>
<evidence type="ECO:0000256" key="4">
    <source>
        <dbReference type="ARBA" id="ARBA00022692"/>
    </source>
</evidence>
<evidence type="ECO:0008006" key="12">
    <source>
        <dbReference type="Google" id="ProtNLM"/>
    </source>
</evidence>
<evidence type="ECO:0000256" key="7">
    <source>
        <dbReference type="ARBA" id="ARBA00022989"/>
    </source>
</evidence>
<feature type="transmembrane region" description="Helical" evidence="9">
    <location>
        <begin position="488"/>
        <end position="511"/>
    </location>
</feature>
<evidence type="ECO:0000256" key="9">
    <source>
        <dbReference type="SAM" id="Phobius"/>
    </source>
</evidence>
<dbReference type="GO" id="GO:0015031">
    <property type="term" value="P:protein transport"/>
    <property type="evidence" value="ECO:0007669"/>
    <property type="project" value="UniProtKB-KW"/>
</dbReference>
<keyword evidence="6" id="KW-0653">Protein transport</keyword>
<dbReference type="Proteomes" id="UP000696280">
    <property type="component" value="Unassembled WGS sequence"/>
</dbReference>
<dbReference type="Pfam" id="PF03169">
    <property type="entry name" value="OPT"/>
    <property type="match status" value="2"/>
</dbReference>
<evidence type="ECO:0000313" key="11">
    <source>
        <dbReference type="Proteomes" id="UP000696280"/>
    </source>
</evidence>
<sequence length="520" mass="59387">MVTISASRGATYNMAFLSISMAELFFDTRIKPMVALPFMWAVVILGYGYAAIARQTLIHDPQYSWYQALCQTALFETQKRQRQSPSPVSRRQMTIFFLVLGGVTHWQFLPEFVFPFLQSLFILCLIAPQNKTLNFIGGGLGGMGLLNFSLDWSNISAFGKAGSLFSTPWWTQLIVYLGFVANCWIMLPLAKWGGIGGWSKHLMSNRLYTVNGTSYPVDQIITSQSLNETAYAELCLLYMSTQLRWGMFFDFASYSSAMVWMAIFGYPAIKSAWLKFKDRSSNGRRKPVSEQYPDQLNVLMRNYKEVPLSWFMGLIRSAFLIIMTVVAKTDLYIPWWTVLVAMGTGAVVVVPLSWLYSMSNFQLLLYGLMVNSVNGYKHPIMLQDQKIGHYIIVRWVLKSKFDYISGKLVDPAQQWTGQSLRSALTVGSQYVLLGPIRLFKGDLYKVIPYGFLLGAVTPVILYTLHRFFPRAKFNLWNSTIFYCTLSTWWGNMTSGPTSSIIGGFVVMYWAYRKHYELWAR</sequence>
<comment type="similarity">
    <text evidence="2">Belongs to the oligopeptide OPT transporter family.</text>
</comment>